<comment type="caution">
    <text evidence="3">The sequence shown here is derived from an EMBL/GenBank/DDBJ whole genome shotgun (WGS) entry which is preliminary data.</text>
</comment>
<organism evidence="3 4">
    <name type="scientific">Actinospica acidithermotolerans</name>
    <dbReference type="NCBI Taxonomy" id="2828514"/>
    <lineage>
        <taxon>Bacteria</taxon>
        <taxon>Bacillati</taxon>
        <taxon>Actinomycetota</taxon>
        <taxon>Actinomycetes</taxon>
        <taxon>Catenulisporales</taxon>
        <taxon>Actinospicaceae</taxon>
        <taxon>Actinospica</taxon>
    </lineage>
</organism>
<reference evidence="3" key="1">
    <citation type="submission" date="2021-04" db="EMBL/GenBank/DDBJ databases">
        <title>Genome based classification of Actinospica acidithermotolerans sp. nov., an actinobacterium isolated from an Indonesian hot spring.</title>
        <authorList>
            <person name="Kusuma A.B."/>
            <person name="Putra K.E."/>
            <person name="Nafisah S."/>
            <person name="Loh J."/>
            <person name="Nouioui I."/>
            <person name="Goodfellow M."/>
        </authorList>
    </citation>
    <scope>NUCLEOTIDE SEQUENCE</scope>
    <source>
        <strain evidence="3">MGRD01-02</strain>
    </source>
</reference>
<accession>A0A941E9K4</accession>
<dbReference type="SUPFAM" id="SSF52499">
    <property type="entry name" value="Isochorismatase-like hydrolases"/>
    <property type="match status" value="1"/>
</dbReference>
<sequence>MATTLLLIDLQRNMLEPPEQVPTAHQLIVLVHGLLERARAVGAAVVHVRNNGAEGEADVPGTPGWELYHVPVDGEAIVDKFGLDAFADTALAELIPAGSRILVAGLASDYSVRATSLSARRRGYDVRLIHGAHGTYDADGKSAETIGKEVECELREAGVRIVEPGSPIFRD</sequence>
<keyword evidence="4" id="KW-1185">Reference proteome</keyword>
<dbReference type="PANTHER" id="PTHR43540:SF1">
    <property type="entry name" value="ISOCHORISMATASE HYDROLASE"/>
    <property type="match status" value="1"/>
</dbReference>
<proteinExistence type="predicted"/>
<dbReference type="InterPro" id="IPR036380">
    <property type="entry name" value="Isochorismatase-like_sf"/>
</dbReference>
<name>A0A941E9K4_9ACTN</name>
<evidence type="ECO:0000313" key="4">
    <source>
        <dbReference type="Proteomes" id="UP000676325"/>
    </source>
</evidence>
<protein>
    <submittedName>
        <fullName evidence="3">Isochorismatase family protein</fullName>
    </submittedName>
</protein>
<dbReference type="Proteomes" id="UP000676325">
    <property type="component" value="Unassembled WGS sequence"/>
</dbReference>
<dbReference type="InterPro" id="IPR000868">
    <property type="entry name" value="Isochorismatase-like_dom"/>
</dbReference>
<dbReference type="AlphaFoldDB" id="A0A941E9K4"/>
<evidence type="ECO:0000313" key="3">
    <source>
        <dbReference type="EMBL" id="MBR7826428.1"/>
    </source>
</evidence>
<dbReference type="GO" id="GO:0016787">
    <property type="term" value="F:hydrolase activity"/>
    <property type="evidence" value="ECO:0007669"/>
    <property type="project" value="UniProtKB-KW"/>
</dbReference>
<dbReference type="Pfam" id="PF00857">
    <property type="entry name" value="Isochorismatase"/>
    <property type="match status" value="1"/>
</dbReference>
<evidence type="ECO:0000259" key="2">
    <source>
        <dbReference type="Pfam" id="PF00857"/>
    </source>
</evidence>
<keyword evidence="1" id="KW-0378">Hydrolase</keyword>
<evidence type="ECO:0000256" key="1">
    <source>
        <dbReference type="ARBA" id="ARBA00022801"/>
    </source>
</evidence>
<dbReference type="PANTHER" id="PTHR43540">
    <property type="entry name" value="PEROXYUREIDOACRYLATE/UREIDOACRYLATE AMIDOHYDROLASE-RELATED"/>
    <property type="match status" value="1"/>
</dbReference>
<dbReference type="Gene3D" id="3.40.50.850">
    <property type="entry name" value="Isochorismatase-like"/>
    <property type="match status" value="1"/>
</dbReference>
<dbReference type="EMBL" id="JAGSOH010000017">
    <property type="protein sequence ID" value="MBR7826428.1"/>
    <property type="molecule type" value="Genomic_DNA"/>
</dbReference>
<gene>
    <name evidence="3" type="ORF">KDK95_08955</name>
</gene>
<dbReference type="RefSeq" id="WP_212517578.1">
    <property type="nucleotide sequence ID" value="NZ_JAGSOH010000017.1"/>
</dbReference>
<feature type="domain" description="Isochorismatase-like" evidence="2">
    <location>
        <begin position="3"/>
        <end position="143"/>
    </location>
</feature>
<dbReference type="InterPro" id="IPR050272">
    <property type="entry name" value="Isochorismatase-like_hydrls"/>
</dbReference>